<name>A0A8S1Q6P3_PARPR</name>
<dbReference type="GO" id="GO:0005524">
    <property type="term" value="F:ATP binding"/>
    <property type="evidence" value="ECO:0007669"/>
    <property type="project" value="UniProtKB-UniRule"/>
</dbReference>
<keyword evidence="4" id="KW-0175">Coiled coil</keyword>
<reference evidence="6" key="1">
    <citation type="submission" date="2021-01" db="EMBL/GenBank/DDBJ databases">
        <authorList>
            <consortium name="Genoscope - CEA"/>
            <person name="William W."/>
        </authorList>
    </citation>
    <scope>NUCLEOTIDE SEQUENCE</scope>
</reference>
<evidence type="ECO:0000259" key="5">
    <source>
        <dbReference type="PROSITE" id="PS50011"/>
    </source>
</evidence>
<keyword evidence="1 3" id="KW-0547">Nucleotide-binding</keyword>
<keyword evidence="7" id="KW-1185">Reference proteome</keyword>
<feature type="coiled-coil region" evidence="4">
    <location>
        <begin position="572"/>
        <end position="636"/>
    </location>
</feature>
<evidence type="ECO:0000313" key="7">
    <source>
        <dbReference type="Proteomes" id="UP000688137"/>
    </source>
</evidence>
<dbReference type="PANTHER" id="PTHR44167">
    <property type="entry name" value="OVARIAN-SPECIFIC SERINE/THREONINE-PROTEIN KINASE LOK-RELATED"/>
    <property type="match status" value="1"/>
</dbReference>
<evidence type="ECO:0000256" key="2">
    <source>
        <dbReference type="ARBA" id="ARBA00022840"/>
    </source>
</evidence>
<feature type="coiled-coil region" evidence="4">
    <location>
        <begin position="935"/>
        <end position="984"/>
    </location>
</feature>
<proteinExistence type="predicted"/>
<dbReference type="PANTHER" id="PTHR44167:SF24">
    <property type="entry name" value="SERINE_THREONINE-PROTEIN KINASE CHK2"/>
    <property type="match status" value="1"/>
</dbReference>
<dbReference type="InterPro" id="IPR017441">
    <property type="entry name" value="Protein_kinase_ATP_BS"/>
</dbReference>
<dbReference type="SMART" id="SM00220">
    <property type="entry name" value="S_TKc"/>
    <property type="match status" value="1"/>
</dbReference>
<gene>
    <name evidence="6" type="ORF">PPRIM_AZ9-3.1.T1450111</name>
</gene>
<comment type="caution">
    <text evidence="6">The sequence shown here is derived from an EMBL/GenBank/DDBJ whole genome shotgun (WGS) entry which is preliminary data.</text>
</comment>
<dbReference type="InterPro" id="IPR000719">
    <property type="entry name" value="Prot_kinase_dom"/>
</dbReference>
<accession>A0A8S1Q6P3</accession>
<dbReference type="GO" id="GO:0005737">
    <property type="term" value="C:cytoplasm"/>
    <property type="evidence" value="ECO:0007669"/>
    <property type="project" value="TreeGrafter"/>
</dbReference>
<evidence type="ECO:0000256" key="1">
    <source>
        <dbReference type="ARBA" id="ARBA00022741"/>
    </source>
</evidence>
<protein>
    <recommendedName>
        <fullName evidence="5">Protein kinase domain-containing protein</fullName>
    </recommendedName>
</protein>
<feature type="coiled-coil region" evidence="4">
    <location>
        <begin position="1272"/>
        <end position="1299"/>
    </location>
</feature>
<feature type="coiled-coil region" evidence="4">
    <location>
        <begin position="324"/>
        <end position="405"/>
    </location>
</feature>
<organism evidence="6 7">
    <name type="scientific">Paramecium primaurelia</name>
    <dbReference type="NCBI Taxonomy" id="5886"/>
    <lineage>
        <taxon>Eukaryota</taxon>
        <taxon>Sar</taxon>
        <taxon>Alveolata</taxon>
        <taxon>Ciliophora</taxon>
        <taxon>Intramacronucleata</taxon>
        <taxon>Oligohymenophorea</taxon>
        <taxon>Peniculida</taxon>
        <taxon>Parameciidae</taxon>
        <taxon>Paramecium</taxon>
    </lineage>
</organism>
<evidence type="ECO:0000256" key="3">
    <source>
        <dbReference type="PROSITE-ProRule" id="PRU10141"/>
    </source>
</evidence>
<dbReference type="GO" id="GO:0044773">
    <property type="term" value="P:mitotic DNA damage checkpoint signaling"/>
    <property type="evidence" value="ECO:0007669"/>
    <property type="project" value="TreeGrafter"/>
</dbReference>
<dbReference type="PROSITE" id="PS50011">
    <property type="entry name" value="PROTEIN_KINASE_DOM"/>
    <property type="match status" value="1"/>
</dbReference>
<dbReference type="PROSITE" id="PS00108">
    <property type="entry name" value="PROTEIN_KINASE_ST"/>
    <property type="match status" value="1"/>
</dbReference>
<feature type="domain" description="Protein kinase" evidence="5">
    <location>
        <begin position="15"/>
        <end position="273"/>
    </location>
</feature>
<feature type="coiled-coil region" evidence="4">
    <location>
        <begin position="843"/>
        <end position="887"/>
    </location>
</feature>
<evidence type="ECO:0000313" key="6">
    <source>
        <dbReference type="EMBL" id="CAD8110834.1"/>
    </source>
</evidence>
<keyword evidence="2 3" id="KW-0067">ATP-binding</keyword>
<dbReference type="Pfam" id="PF00069">
    <property type="entry name" value="Pkinase"/>
    <property type="match status" value="1"/>
</dbReference>
<dbReference type="EMBL" id="CAJJDM010000149">
    <property type="protein sequence ID" value="CAD8110834.1"/>
    <property type="molecule type" value="Genomic_DNA"/>
</dbReference>
<dbReference type="PROSITE" id="PS00107">
    <property type="entry name" value="PROTEIN_KINASE_ATP"/>
    <property type="match status" value="1"/>
</dbReference>
<dbReference type="Proteomes" id="UP000688137">
    <property type="component" value="Unassembled WGS sequence"/>
</dbReference>
<evidence type="ECO:0000256" key="4">
    <source>
        <dbReference type="SAM" id="Coils"/>
    </source>
</evidence>
<feature type="binding site" evidence="3">
    <location>
        <position position="46"/>
    </location>
    <ligand>
        <name>ATP</name>
        <dbReference type="ChEBI" id="CHEBI:30616"/>
    </ligand>
</feature>
<dbReference type="InterPro" id="IPR008271">
    <property type="entry name" value="Ser/Thr_kinase_AS"/>
</dbReference>
<dbReference type="OMA" id="CDTGLMR"/>
<sequence length="1347" mass="161727">MQQKNYIQTNNNITYVIEEMLGSGTGGYVYRAYKDTNFRKEYVALKIQNYLDQSEKKTLDTLQGKKLNHVVNVLHLDSYNNQTIIIMDLANGSFSDYWINSNIYDVKEILLYFLQIVIGTQELHSISLIHRDLKLENVVYMEVNNQMHLKLCDTGLMRQNEGRKTIRVGTPYYMPPEQINQFIYDEKVDIWALGMILYEMLAKKKMVNGNSIEDLLEKIINIKQAYINSQIDFLPIPNQEYSQEIKILLKQMINITSSQRIKAEDIVKKLKFILKINDSLQNNDNQNLNSQIYSTIKEQIRLEIQKEFEQKQKEQFEILKEQQALELEQHKVDLNESYQEKMREEKLKIYKKCEEELRSKFELDLKNNEEKLQQQHTQQLIQLNEKQQEELKNNQALEMQNMRKQLEYEYQQDLEKHIAQKEQIFQQNWQDQIEMQLKNKEQFLKIQIQEQLQKKYQQEFEQKSRDFANFQNLMLNTQQNIIKNKLLIEEQLKQLQQQQQQQHNPSLKYVKCNQTYQTQLQNKLHQLQLISQQLPQVNINFIQQQTQYCNQVDENLKKLTQIINSKQDILKVENIENFIKDINNQLKQIKDDQQKQSIEQEQQEFMGIQIDSEDFIEKLQNSTQNLELKLQTLNIDFDLLLKKDNDLYEQWQSVNKQFYQIQIEFKLLQESVEISKKEQTQLHEVKKINKQLSNLMDKLCRYEQILQLCMKQISEQREKDLQLIISNLNVFIQNINTWEQKIDYYNQKEIDNEQKEEQVMLQELNRQLQTSIQIRNKLILLIEQLKLDKNQNLYQLFSSIEQEVNISIYTLQQADNTYEKFLKKQQSQTIQKQLIYQEHQKITIDLIEQLDSLKKTLDNLENQNQRMQNMSKDEESLSNIMKELERNKRIILNDYQIRISQIVSQIDNFEKSIFTNIEEVKLAENKITFQIDFISQQLTSEANKLNNIKQQINELQDENIDQFIQFLEKNLEDLKSKLGNLQLNQIKQSYNQINNYKTQFQVQVDDYNKRLDEHIQKCNLSFQFINLNQKFKNKAFNHQIQILQQKENSDKELVQQQIERIDQIKKQVQQFNDQQILEFISNYITDCQAITDQVESMQSHIQSQVQFVTKDQINQFNKQIEQYLKQIKQLQKKKKNNYTYFDNLQFYDRNLEVIKSFDLLFQIFCLIKREINQINISQTQQLQKYQDELKNYNEILINIERCFNFYIQQNNQFQDQILLSSISKIVKILNDTILKNKNDAILKNKNDAILKNNDDTLKILNNTIQQNEMDLVMQLQKSNEELKIKISLLQNNIESQNKVKLKAKIKQTKMDDQKKQFINDLKQAFSHPIPKYSDINIKQLVSIRNQK</sequence>
<feature type="coiled-coil region" evidence="4">
    <location>
        <begin position="1175"/>
        <end position="1202"/>
    </location>
</feature>
<dbReference type="GO" id="GO:0005634">
    <property type="term" value="C:nucleus"/>
    <property type="evidence" value="ECO:0007669"/>
    <property type="project" value="TreeGrafter"/>
</dbReference>
<dbReference type="GO" id="GO:0004674">
    <property type="term" value="F:protein serine/threonine kinase activity"/>
    <property type="evidence" value="ECO:0007669"/>
    <property type="project" value="TreeGrafter"/>
</dbReference>